<evidence type="ECO:0000313" key="1">
    <source>
        <dbReference type="EMBL" id="KAE8989794.1"/>
    </source>
</evidence>
<evidence type="ECO:0000313" key="6">
    <source>
        <dbReference type="Proteomes" id="UP000435112"/>
    </source>
</evidence>
<evidence type="ECO:0000313" key="5">
    <source>
        <dbReference type="Proteomes" id="UP000434957"/>
    </source>
</evidence>
<dbReference type="EMBL" id="QXFU01001994">
    <property type="protein sequence ID" value="KAE8992102.1"/>
    <property type="molecule type" value="Genomic_DNA"/>
</dbReference>
<dbReference type="Proteomes" id="UP000435112">
    <property type="component" value="Unassembled WGS sequence"/>
</dbReference>
<proteinExistence type="predicted"/>
<dbReference type="AlphaFoldDB" id="A0A6A3JCA3"/>
<dbReference type="Proteomes" id="UP000434957">
    <property type="component" value="Unassembled WGS sequence"/>
</dbReference>
<evidence type="ECO:0000313" key="2">
    <source>
        <dbReference type="EMBL" id="KAE8992102.1"/>
    </source>
</evidence>
<keyword evidence="5" id="KW-1185">Reference proteome</keyword>
<reference evidence="4 6" key="1">
    <citation type="submission" date="2018-09" db="EMBL/GenBank/DDBJ databases">
        <title>Genomic investigation of the strawberry pathogen Phytophthora fragariae indicates pathogenicity is determined by transcriptional variation in three key races.</title>
        <authorList>
            <person name="Adams T.M."/>
            <person name="Armitage A.D."/>
            <person name="Sobczyk M.K."/>
            <person name="Bates H.J."/>
            <person name="Dunwell J.M."/>
            <person name="Nellist C.F."/>
            <person name="Harrison R.J."/>
        </authorList>
    </citation>
    <scope>NUCLEOTIDE SEQUENCE [LARGE SCALE GENOMIC DNA]</scope>
    <source>
        <strain evidence="1 4">SCRP249</strain>
        <strain evidence="2 6">SCRP324</strain>
        <strain evidence="3 5">SCRP333</strain>
    </source>
</reference>
<protein>
    <submittedName>
        <fullName evidence="1">Uncharacterized protein</fullName>
    </submittedName>
</protein>
<sequence>MPLNGRVDLLSDRTTTTSLSVVPTTFSTNVVIVY</sequence>
<gene>
    <name evidence="1" type="ORF">PR001_g21672</name>
    <name evidence="2" type="ORF">PR002_g20656</name>
    <name evidence="3" type="ORF">PR003_g22362</name>
</gene>
<evidence type="ECO:0000313" key="3">
    <source>
        <dbReference type="EMBL" id="KAE9302093.1"/>
    </source>
</evidence>
<name>A0A6A3JCA3_9STRA</name>
<dbReference type="EMBL" id="QXFT01002203">
    <property type="protein sequence ID" value="KAE9302093.1"/>
    <property type="molecule type" value="Genomic_DNA"/>
</dbReference>
<dbReference type="Proteomes" id="UP000429607">
    <property type="component" value="Unassembled WGS sequence"/>
</dbReference>
<accession>A0A6A3JCA3</accession>
<comment type="caution">
    <text evidence="1">The sequence shown here is derived from an EMBL/GenBank/DDBJ whole genome shotgun (WGS) entry which is preliminary data.</text>
</comment>
<evidence type="ECO:0000313" key="4">
    <source>
        <dbReference type="Proteomes" id="UP000429607"/>
    </source>
</evidence>
<organism evidence="1 4">
    <name type="scientific">Phytophthora rubi</name>
    <dbReference type="NCBI Taxonomy" id="129364"/>
    <lineage>
        <taxon>Eukaryota</taxon>
        <taxon>Sar</taxon>
        <taxon>Stramenopiles</taxon>
        <taxon>Oomycota</taxon>
        <taxon>Peronosporomycetes</taxon>
        <taxon>Peronosporales</taxon>
        <taxon>Peronosporaceae</taxon>
        <taxon>Phytophthora</taxon>
    </lineage>
</organism>
<dbReference type="EMBL" id="QXFV01002300">
    <property type="protein sequence ID" value="KAE8989794.1"/>
    <property type="molecule type" value="Genomic_DNA"/>
</dbReference>